<organism evidence="7 8">
    <name type="scientific">candidate division WWE3 bacterium CG08_land_8_20_14_0_20_43_13</name>
    <dbReference type="NCBI Taxonomy" id="1975087"/>
    <lineage>
        <taxon>Bacteria</taxon>
        <taxon>Katanobacteria</taxon>
    </lineage>
</organism>
<comment type="function">
    <text evidence="1 5">PPIases accelerate the folding of proteins. It catalyzes the cis-trans isomerization of proline imidic peptide bonds in oligopeptides.</text>
</comment>
<dbReference type="Pfam" id="PF00160">
    <property type="entry name" value="Pro_isomerase"/>
    <property type="match status" value="1"/>
</dbReference>
<evidence type="ECO:0000259" key="6">
    <source>
        <dbReference type="PROSITE" id="PS50072"/>
    </source>
</evidence>
<evidence type="ECO:0000256" key="3">
    <source>
        <dbReference type="ARBA" id="ARBA00023110"/>
    </source>
</evidence>
<dbReference type="InterPro" id="IPR044666">
    <property type="entry name" value="Cyclophilin_A-like"/>
</dbReference>
<dbReference type="PROSITE" id="PS50072">
    <property type="entry name" value="CSA_PPIASE_2"/>
    <property type="match status" value="1"/>
</dbReference>
<comment type="catalytic activity">
    <reaction evidence="5">
        <text>[protein]-peptidylproline (omega=180) = [protein]-peptidylproline (omega=0)</text>
        <dbReference type="Rhea" id="RHEA:16237"/>
        <dbReference type="Rhea" id="RHEA-COMP:10747"/>
        <dbReference type="Rhea" id="RHEA-COMP:10748"/>
        <dbReference type="ChEBI" id="CHEBI:83833"/>
        <dbReference type="ChEBI" id="CHEBI:83834"/>
        <dbReference type="EC" id="5.2.1.8"/>
    </reaction>
</comment>
<dbReference type="AlphaFoldDB" id="A0A2H0X8T8"/>
<dbReference type="PANTHER" id="PTHR45625">
    <property type="entry name" value="PEPTIDYL-PROLYL CIS-TRANS ISOMERASE-RELATED"/>
    <property type="match status" value="1"/>
</dbReference>
<evidence type="ECO:0000313" key="8">
    <source>
        <dbReference type="Proteomes" id="UP000231414"/>
    </source>
</evidence>
<dbReference type="Proteomes" id="UP000231414">
    <property type="component" value="Unassembled WGS sequence"/>
</dbReference>
<dbReference type="CDD" id="cd00317">
    <property type="entry name" value="cyclophilin"/>
    <property type="match status" value="1"/>
</dbReference>
<dbReference type="EMBL" id="PEYW01000043">
    <property type="protein sequence ID" value="PIS20599.1"/>
    <property type="molecule type" value="Genomic_DNA"/>
</dbReference>
<evidence type="ECO:0000256" key="1">
    <source>
        <dbReference type="ARBA" id="ARBA00002388"/>
    </source>
</evidence>
<dbReference type="PRINTS" id="PR00153">
    <property type="entry name" value="CSAPPISMRASE"/>
</dbReference>
<evidence type="ECO:0000256" key="2">
    <source>
        <dbReference type="ARBA" id="ARBA00007365"/>
    </source>
</evidence>
<dbReference type="GO" id="GO:0006457">
    <property type="term" value="P:protein folding"/>
    <property type="evidence" value="ECO:0007669"/>
    <property type="project" value="InterPro"/>
</dbReference>
<protein>
    <recommendedName>
        <fullName evidence="5">Peptidyl-prolyl cis-trans isomerase</fullName>
        <shortName evidence="5">PPIase</shortName>
        <ecNumber evidence="5">5.2.1.8</ecNumber>
    </recommendedName>
</protein>
<dbReference type="PANTHER" id="PTHR45625:SF4">
    <property type="entry name" value="PEPTIDYLPROLYL ISOMERASE DOMAIN AND WD REPEAT-CONTAINING PROTEIN 1"/>
    <property type="match status" value="1"/>
</dbReference>
<name>A0A2H0X8T8_UNCKA</name>
<keyword evidence="3 5" id="KW-0697">Rotamase</keyword>
<comment type="caution">
    <text evidence="7">The sequence shown here is derived from an EMBL/GenBank/DDBJ whole genome shotgun (WGS) entry which is preliminary data.</text>
</comment>
<dbReference type="Gene3D" id="2.40.100.10">
    <property type="entry name" value="Cyclophilin-like"/>
    <property type="match status" value="1"/>
</dbReference>
<evidence type="ECO:0000256" key="4">
    <source>
        <dbReference type="ARBA" id="ARBA00023235"/>
    </source>
</evidence>
<dbReference type="InterPro" id="IPR002130">
    <property type="entry name" value="Cyclophilin-type_PPIase_dom"/>
</dbReference>
<dbReference type="GO" id="GO:0003755">
    <property type="term" value="F:peptidyl-prolyl cis-trans isomerase activity"/>
    <property type="evidence" value="ECO:0007669"/>
    <property type="project" value="UniProtKB-UniRule"/>
</dbReference>
<dbReference type="PIRSF" id="PIRSF001467">
    <property type="entry name" value="Peptidylpro_ismrse"/>
    <property type="match status" value="1"/>
</dbReference>
<dbReference type="InterPro" id="IPR024936">
    <property type="entry name" value="Cyclophilin-type_PPIase"/>
</dbReference>
<reference evidence="8" key="1">
    <citation type="submission" date="2017-09" db="EMBL/GenBank/DDBJ databases">
        <title>Depth-based differentiation of microbial function through sediment-hosted aquifers and enrichment of novel symbionts in the deep terrestrial subsurface.</title>
        <authorList>
            <person name="Probst A.J."/>
            <person name="Ladd B."/>
            <person name="Jarett J.K."/>
            <person name="Geller-Mcgrath D.E."/>
            <person name="Sieber C.M.K."/>
            <person name="Emerson J.B."/>
            <person name="Anantharaman K."/>
            <person name="Thomas B.C."/>
            <person name="Malmstrom R."/>
            <person name="Stieglmeier M."/>
            <person name="Klingl A."/>
            <person name="Woyke T."/>
            <person name="Ryan C.M."/>
            <person name="Banfield J.F."/>
        </authorList>
    </citation>
    <scope>NUCLEOTIDE SEQUENCE [LARGE SCALE GENOMIC DNA]</scope>
</reference>
<evidence type="ECO:0000256" key="5">
    <source>
        <dbReference type="RuleBase" id="RU363019"/>
    </source>
</evidence>
<dbReference type="InterPro" id="IPR029000">
    <property type="entry name" value="Cyclophilin-like_dom_sf"/>
</dbReference>
<evidence type="ECO:0000313" key="7">
    <source>
        <dbReference type="EMBL" id="PIS20599.1"/>
    </source>
</evidence>
<sequence>MKNPQNQETTPTDANTLYGDNIKVTIETSKGNITIELFSSDAPKTVGNFVKLAQEGFYDGVIFHRVISGFMIQGGDPTGTGRGGPGYTFEDELHPETQSYQQGYVRGTLAMANAGPNTNGSQFFIMHQDYPLPRNYTIFGRVLEGMETVDAIAAVPTDQSDKPKETITINSISISTSQNQTE</sequence>
<comment type="similarity">
    <text evidence="2 5">Belongs to the cyclophilin-type PPIase family.</text>
</comment>
<keyword evidence="4 5" id="KW-0413">Isomerase</keyword>
<dbReference type="EC" id="5.2.1.8" evidence="5"/>
<accession>A0A2H0X8T8</accession>
<dbReference type="PROSITE" id="PS00170">
    <property type="entry name" value="CSA_PPIASE_1"/>
    <property type="match status" value="1"/>
</dbReference>
<gene>
    <name evidence="7" type="ORF">COT52_02940</name>
</gene>
<feature type="domain" description="PPIase cyclophilin-type" evidence="6">
    <location>
        <begin position="31"/>
        <end position="174"/>
    </location>
</feature>
<dbReference type="InterPro" id="IPR020892">
    <property type="entry name" value="Cyclophilin-type_PPIase_CS"/>
</dbReference>
<proteinExistence type="inferred from homology"/>
<dbReference type="SUPFAM" id="SSF50891">
    <property type="entry name" value="Cyclophilin-like"/>
    <property type="match status" value="1"/>
</dbReference>